<dbReference type="EMBL" id="CAEKKB010000006">
    <property type="protein sequence ID" value="CAB4314708.1"/>
    <property type="molecule type" value="Genomic_DNA"/>
</dbReference>
<evidence type="ECO:0000256" key="4">
    <source>
        <dbReference type="ARBA" id="ARBA00022821"/>
    </source>
</evidence>
<feature type="transmembrane region" description="Helical" evidence="8">
    <location>
        <begin position="140"/>
        <end position="161"/>
    </location>
</feature>
<accession>A0A6J5XU61</accession>
<dbReference type="GO" id="GO:0006952">
    <property type="term" value="P:defense response"/>
    <property type="evidence" value="ECO:0007669"/>
    <property type="project" value="UniProtKB-KW"/>
</dbReference>
<keyword evidence="5 8" id="KW-1133">Transmembrane helix</keyword>
<comment type="similarity">
    <text evidence="2">Belongs to the MLO family.</text>
</comment>
<evidence type="ECO:0000256" key="2">
    <source>
        <dbReference type="ARBA" id="ARBA00006574"/>
    </source>
</evidence>
<evidence type="ECO:0000256" key="8">
    <source>
        <dbReference type="SAM" id="Phobius"/>
    </source>
</evidence>
<dbReference type="PANTHER" id="PTHR31942:SF59">
    <property type="entry name" value="MLO-LIKE PROTEIN"/>
    <property type="match status" value="1"/>
</dbReference>
<feature type="transmembrane region" description="Helical" evidence="8">
    <location>
        <begin position="82"/>
        <end position="99"/>
    </location>
</feature>
<dbReference type="GO" id="GO:0016020">
    <property type="term" value="C:membrane"/>
    <property type="evidence" value="ECO:0007669"/>
    <property type="project" value="UniProtKB-SubCell"/>
</dbReference>
<evidence type="ECO:0000256" key="3">
    <source>
        <dbReference type="ARBA" id="ARBA00022692"/>
    </source>
</evidence>
<evidence type="ECO:0000256" key="1">
    <source>
        <dbReference type="ARBA" id="ARBA00004141"/>
    </source>
</evidence>
<dbReference type="AlphaFoldDB" id="A0A6J5XU61"/>
<sequence length="264" mass="30201">MFFQAVLQLNRKSSLSYLETWLHIVKPNSDAESFCRLTCQAGTTTSISNGTYGYPWRKISGLCPLMWFLAAAFMLLDVYGWYVYLWISYVPILVVLVLGTKLEHIIATMALQIKEQNSAVSETPLVQHDDLFWFRKPKHVLVLLHYTLFVNAFEFAFFIWVTGDSPSPLQLHHSPSLCTCGTADILRKWSAEVRHTRKMEQQLSQSEVTSFSTEWSSMRKSLTSTEVPSNTRQASKPAQSIQLLSSRWEIKHEIVEQEGNSSRG</sequence>
<evidence type="ECO:0008006" key="11">
    <source>
        <dbReference type="Google" id="ProtNLM"/>
    </source>
</evidence>
<name>A0A6J5XU61_PRUAR</name>
<proteinExistence type="inferred from homology"/>
<dbReference type="PANTHER" id="PTHR31942">
    <property type="entry name" value="MLO-LIKE PROTEIN 1"/>
    <property type="match status" value="1"/>
</dbReference>
<keyword evidence="10" id="KW-1185">Reference proteome</keyword>
<keyword evidence="3 8" id="KW-0812">Transmembrane</keyword>
<evidence type="ECO:0000313" key="10">
    <source>
        <dbReference type="Proteomes" id="UP000507245"/>
    </source>
</evidence>
<dbReference type="Proteomes" id="UP000507245">
    <property type="component" value="Unassembled WGS sequence"/>
</dbReference>
<keyword evidence="6 8" id="KW-0472">Membrane</keyword>
<keyword evidence="7" id="KW-0568">Pathogenesis-related protein</keyword>
<evidence type="ECO:0000256" key="7">
    <source>
        <dbReference type="ARBA" id="ARBA00023265"/>
    </source>
</evidence>
<dbReference type="InterPro" id="IPR004326">
    <property type="entry name" value="Mlo"/>
</dbReference>
<evidence type="ECO:0000256" key="6">
    <source>
        <dbReference type="ARBA" id="ARBA00023136"/>
    </source>
</evidence>
<protein>
    <recommendedName>
        <fullName evidence="11">MLO-like protein</fullName>
    </recommendedName>
</protein>
<keyword evidence="4" id="KW-0611">Plant defense</keyword>
<gene>
    <name evidence="9" type="ORF">ORAREDHAP_LOCUS39192</name>
</gene>
<organism evidence="9 10">
    <name type="scientific">Prunus armeniaca</name>
    <name type="common">Apricot</name>
    <name type="synonym">Armeniaca vulgaris</name>
    <dbReference type="NCBI Taxonomy" id="36596"/>
    <lineage>
        <taxon>Eukaryota</taxon>
        <taxon>Viridiplantae</taxon>
        <taxon>Streptophyta</taxon>
        <taxon>Embryophyta</taxon>
        <taxon>Tracheophyta</taxon>
        <taxon>Spermatophyta</taxon>
        <taxon>Magnoliopsida</taxon>
        <taxon>eudicotyledons</taxon>
        <taxon>Gunneridae</taxon>
        <taxon>Pentapetalae</taxon>
        <taxon>rosids</taxon>
        <taxon>fabids</taxon>
        <taxon>Rosales</taxon>
        <taxon>Rosaceae</taxon>
        <taxon>Amygdaloideae</taxon>
        <taxon>Amygdaleae</taxon>
        <taxon>Prunus</taxon>
    </lineage>
</organism>
<comment type="subcellular location">
    <subcellularLocation>
        <location evidence="1">Membrane</location>
        <topology evidence="1">Multi-pass membrane protein</topology>
    </subcellularLocation>
</comment>
<evidence type="ECO:0000256" key="5">
    <source>
        <dbReference type="ARBA" id="ARBA00022989"/>
    </source>
</evidence>
<dbReference type="OrthoDB" id="1388414at2759"/>
<evidence type="ECO:0000313" key="9">
    <source>
        <dbReference type="EMBL" id="CAB4314708.1"/>
    </source>
</evidence>
<reference evidence="10" key="1">
    <citation type="journal article" date="2020" name="Genome Biol.">
        <title>Gamete binning: chromosome-level and haplotype-resolved genome assembly enabled by high-throughput single-cell sequencing of gamete genomes.</title>
        <authorList>
            <person name="Campoy J.A."/>
            <person name="Sun H."/>
            <person name="Goel M."/>
            <person name="Jiao W.-B."/>
            <person name="Folz-Donahue K."/>
            <person name="Wang N."/>
            <person name="Rubio M."/>
            <person name="Liu C."/>
            <person name="Kukat C."/>
            <person name="Ruiz D."/>
            <person name="Huettel B."/>
            <person name="Schneeberger K."/>
        </authorList>
    </citation>
    <scope>NUCLEOTIDE SEQUENCE [LARGE SCALE GENOMIC DNA]</scope>
    <source>
        <strain evidence="10">cv. Rojo Pasion</strain>
    </source>
</reference>
<dbReference type="Pfam" id="PF03094">
    <property type="entry name" value="Mlo"/>
    <property type="match status" value="1"/>
</dbReference>